<name>A0A7Y0L5E4_9FIRM</name>
<organism evidence="6 7">
    <name type="scientific">Sulfobacillus harzensis</name>
    <dbReference type="NCBI Taxonomy" id="2729629"/>
    <lineage>
        <taxon>Bacteria</taxon>
        <taxon>Bacillati</taxon>
        <taxon>Bacillota</taxon>
        <taxon>Clostridia</taxon>
        <taxon>Eubacteriales</taxon>
        <taxon>Clostridiales Family XVII. Incertae Sedis</taxon>
        <taxon>Sulfobacillus</taxon>
    </lineage>
</organism>
<dbReference type="PROSITE" id="PS51078">
    <property type="entry name" value="ICLR_ED"/>
    <property type="match status" value="1"/>
</dbReference>
<dbReference type="PANTHER" id="PTHR30136:SF24">
    <property type="entry name" value="HTH-TYPE TRANSCRIPTIONAL REPRESSOR ALLR"/>
    <property type="match status" value="1"/>
</dbReference>
<dbReference type="GO" id="GO:0045892">
    <property type="term" value="P:negative regulation of DNA-templated transcription"/>
    <property type="evidence" value="ECO:0007669"/>
    <property type="project" value="TreeGrafter"/>
</dbReference>
<protein>
    <submittedName>
        <fullName evidence="6">IclR family transcriptional regulator</fullName>
    </submittedName>
</protein>
<accession>A0A7Y0L5E4</accession>
<dbReference type="Gene3D" id="1.10.10.10">
    <property type="entry name" value="Winged helix-like DNA-binding domain superfamily/Winged helix DNA-binding domain"/>
    <property type="match status" value="1"/>
</dbReference>
<evidence type="ECO:0000256" key="1">
    <source>
        <dbReference type="ARBA" id="ARBA00023015"/>
    </source>
</evidence>
<evidence type="ECO:0000313" key="7">
    <source>
        <dbReference type="Proteomes" id="UP000533476"/>
    </source>
</evidence>
<dbReference type="AlphaFoldDB" id="A0A7Y0L5E4"/>
<dbReference type="Proteomes" id="UP000533476">
    <property type="component" value="Unassembled WGS sequence"/>
</dbReference>
<dbReference type="PANTHER" id="PTHR30136">
    <property type="entry name" value="HELIX-TURN-HELIX TRANSCRIPTIONAL REGULATOR, ICLR FAMILY"/>
    <property type="match status" value="1"/>
</dbReference>
<dbReference type="InterPro" id="IPR014757">
    <property type="entry name" value="Tscrpt_reg_IclR_C"/>
</dbReference>
<proteinExistence type="predicted"/>
<evidence type="ECO:0000256" key="2">
    <source>
        <dbReference type="ARBA" id="ARBA00023125"/>
    </source>
</evidence>
<feature type="domain" description="IclR-ED" evidence="5">
    <location>
        <begin position="62"/>
        <end position="242"/>
    </location>
</feature>
<dbReference type="InterPro" id="IPR005471">
    <property type="entry name" value="Tscrpt_reg_IclR_N"/>
</dbReference>
<evidence type="ECO:0000313" key="6">
    <source>
        <dbReference type="EMBL" id="NMP23571.1"/>
    </source>
</evidence>
<gene>
    <name evidence="6" type="ORF">HIJ39_14585</name>
</gene>
<dbReference type="Pfam" id="PF09339">
    <property type="entry name" value="HTH_IclR"/>
    <property type="match status" value="1"/>
</dbReference>
<keyword evidence="3" id="KW-0804">Transcription</keyword>
<reference evidence="6 7" key="1">
    <citation type="submission" date="2020-04" db="EMBL/GenBank/DDBJ databases">
        <authorList>
            <person name="Zhang R."/>
            <person name="Schippers A."/>
        </authorList>
    </citation>
    <scope>NUCLEOTIDE SEQUENCE [LARGE SCALE GENOMIC DNA]</scope>
    <source>
        <strain evidence="6 7">DSM 109850</strain>
    </source>
</reference>
<evidence type="ECO:0000259" key="4">
    <source>
        <dbReference type="PROSITE" id="PS51077"/>
    </source>
</evidence>
<evidence type="ECO:0000259" key="5">
    <source>
        <dbReference type="PROSITE" id="PS51078"/>
    </source>
</evidence>
<dbReference type="EMBL" id="JABBVZ010000056">
    <property type="protein sequence ID" value="NMP23571.1"/>
    <property type="molecule type" value="Genomic_DNA"/>
</dbReference>
<dbReference type="SUPFAM" id="SSF55781">
    <property type="entry name" value="GAF domain-like"/>
    <property type="match status" value="1"/>
</dbReference>
<keyword evidence="7" id="KW-1185">Reference proteome</keyword>
<sequence>MKSLAMGLRILRVVELAENPVPAQKIIQTLDMPRSTTYRLLKTLGDQGFIEQTSRGFVPGLYLTQTSRSRAEEHLQSVACRDVLSSIADAIQETVVLTVIRWPHAFALAAVEGPRAVRWSFTAGTRHPLYAGASAKVLLAYLSDDVLADYQHVTPFVPTSTHGPQCWDDVQRQIVQIRHDGYCISHGEVDEGVAALAVPLRWGSRLVGSVSVVGPEFRFAPTNHVSTLRDMVSRMEEDLGDY</sequence>
<dbReference type="InterPro" id="IPR029016">
    <property type="entry name" value="GAF-like_dom_sf"/>
</dbReference>
<evidence type="ECO:0000256" key="3">
    <source>
        <dbReference type="ARBA" id="ARBA00023163"/>
    </source>
</evidence>
<dbReference type="GO" id="GO:0003700">
    <property type="term" value="F:DNA-binding transcription factor activity"/>
    <property type="evidence" value="ECO:0007669"/>
    <property type="project" value="TreeGrafter"/>
</dbReference>
<dbReference type="Pfam" id="PF01614">
    <property type="entry name" value="IclR_C"/>
    <property type="match status" value="1"/>
</dbReference>
<dbReference type="Gene3D" id="3.30.450.40">
    <property type="match status" value="1"/>
</dbReference>
<keyword evidence="1" id="KW-0805">Transcription regulation</keyword>
<dbReference type="PROSITE" id="PS51077">
    <property type="entry name" value="HTH_ICLR"/>
    <property type="match status" value="1"/>
</dbReference>
<comment type="caution">
    <text evidence="6">The sequence shown here is derived from an EMBL/GenBank/DDBJ whole genome shotgun (WGS) entry which is preliminary data.</text>
</comment>
<feature type="domain" description="HTH iclR-type" evidence="4">
    <location>
        <begin position="1"/>
        <end position="61"/>
    </location>
</feature>
<dbReference type="InterPro" id="IPR036388">
    <property type="entry name" value="WH-like_DNA-bd_sf"/>
</dbReference>
<dbReference type="GO" id="GO:0003677">
    <property type="term" value="F:DNA binding"/>
    <property type="evidence" value="ECO:0007669"/>
    <property type="project" value="UniProtKB-KW"/>
</dbReference>
<dbReference type="InterPro" id="IPR050707">
    <property type="entry name" value="HTH_MetabolicPath_Reg"/>
</dbReference>
<dbReference type="InterPro" id="IPR036390">
    <property type="entry name" value="WH_DNA-bd_sf"/>
</dbReference>
<dbReference type="SUPFAM" id="SSF46785">
    <property type="entry name" value="Winged helix' DNA-binding domain"/>
    <property type="match status" value="1"/>
</dbReference>
<keyword evidence="2" id="KW-0238">DNA-binding</keyword>
<dbReference type="SMART" id="SM00346">
    <property type="entry name" value="HTH_ICLR"/>
    <property type="match status" value="1"/>
</dbReference>